<feature type="region of interest" description="Disordered" evidence="11">
    <location>
        <begin position="515"/>
        <end position="556"/>
    </location>
</feature>
<feature type="compositionally biased region" description="Pro residues" evidence="11">
    <location>
        <begin position="373"/>
        <end position="383"/>
    </location>
</feature>
<feature type="region of interest" description="Disordered" evidence="11">
    <location>
        <begin position="694"/>
        <end position="779"/>
    </location>
</feature>
<evidence type="ECO:0000256" key="6">
    <source>
        <dbReference type="ARBA" id="ARBA00023015"/>
    </source>
</evidence>
<evidence type="ECO:0000313" key="14">
    <source>
        <dbReference type="Proteomes" id="UP000075920"/>
    </source>
</evidence>
<feature type="domain" description="C2H2-type" evidence="12">
    <location>
        <begin position="1241"/>
        <end position="1268"/>
    </location>
</feature>
<evidence type="ECO:0000256" key="4">
    <source>
        <dbReference type="ARBA" id="ARBA00022771"/>
    </source>
</evidence>
<evidence type="ECO:0000256" key="9">
    <source>
        <dbReference type="ARBA" id="ARBA00023242"/>
    </source>
</evidence>
<evidence type="ECO:0000256" key="7">
    <source>
        <dbReference type="ARBA" id="ARBA00023125"/>
    </source>
</evidence>
<sequence>MATLNYRTPSAAKAPSNGGQAHHHRHNHHSSGVPKSVYGVYGPNTSIGSSAGGSFLQQQHQQHPHQPSHRIQQSATYASPSAGQPVITPATAPTMMEDDDDFLSEITVQFDDEVQTLYVGPVEIIDTKGGVDEPSVKPEQSAAMSKARSRERLQEERAIVTLEPSLTDMQLSITARLQHNQQQPSRSGSSIDWQQTQQQLMYQQQQFMLRYQQQMLCNQQLNAQTQQPEKPSPPATARPKTCIKQAPMLNFALHNVPSSSNTNVQPKNVPDGAEWPHAMAGRRIVEKYTEPVKQPVAKRPKHTAETGRLGEFAPATVLRSPPTPTQPAAIRVAAEAQPQQQHQPPVLLTHLKQEPIVDEREEENAVPDVVVPSPSPAPPPPSTTPLVEIKPSIAVVMGKPVETPATIIMAAAMESTISLAPAMASTKRRSDDTLPAVEDEVVAVPSVADVPNGTNDTNGNSVEIADEKQNGKDDEIHNSMTTNCGGTQQLRDETLQEMASPSLAVNVAVNAAPENSPTVVKRGRGRPPKASYQKPIPSATVPTELPSAQEPETISSSSATIVTHGAANLDDNINLGLAESSDAGEVKKSSKKKGYISVASLFAPAKAARKLQKSRTIAEPQQEDSSEMIVPAVVDRMAEEVVASAGETNAADDAAENKTEPMVSQTPVASSVPNGVNDTEANGLSNLEEVITVQPPHSLGGKAREGSVVSGDGGESSASSSLEEGANVAKQQTTVLADLVPDTEKESSPASDSGIESVNESGTKNATKKLKERSKSSLSVPVVAVSVEENLPPVEEQPQVQQTVKEEKEQKVRAVGRRLTTVTPESNENEDEEEHDVRVGRKGKRTVRATRKPSAKAKEAAEAAEVAQHVALTSGEEFQCPKCDMCFKTEMWYKKHMINFHGIDLSQSVALLAGIDSGVGNETLPLAAVEETEPSEPLIPTVNGDNEVAGEEEISTVATTIMEVVTTEIAEPEMVPSKTERVRKRKSTPYGPDAEHDGPVSKISTEESSSFTALSSNSPITADELVLPAVTNVKVEYRASGTNGRNTAEADENVSTDDTDTPLSTVKKRNKTSRKLSISPVMETTKVEKLDPEDSEKLTPFEAAKVTTLESEMTGETHYTCTICGGQFTGKIAIKDHLGTVHAAIKRRSCEYCGRTFVQTGDLTRHIRIHTGQRPFKCPVVECSFAFISSGDLHKHVRRHNQQPQPKPHVCDQCGKDFERSYDLKRHRTMHAKSEPDFKGISCGVCGKVFARQDQFRAHTYRHIGYRPYQCEICGKAFSDPSNYSKHARLHEMDGVEVVCNFCGRPFKNKSAISKHIFHCQQKTAGGRSKASSKRSGGKKERGNGEGKKNRRVGMAAGFGKDNGADGMINPKQENPSYDEQQQRAIVTKCEQPDSSELESGGTSSGGRTKQQQQQKASRKRKKRRQRMPSTSEEDDEDDSGDDFVGPSEQYGTDSGTPVKRDRRSRKSQIGVAGQLSLSPPDLDK</sequence>
<feature type="region of interest" description="Disordered" evidence="11">
    <location>
        <begin position="823"/>
        <end position="856"/>
    </location>
</feature>
<evidence type="ECO:0000313" key="13">
    <source>
        <dbReference type="EnsemblMetazoa" id="AMIN008633-PA"/>
    </source>
</evidence>
<keyword evidence="7" id="KW-0238">DNA-binding</keyword>
<dbReference type="EnsemblMetazoa" id="AMIN008633-RA">
    <property type="protein sequence ID" value="AMIN008633-PA"/>
    <property type="gene ID" value="AMIN008633"/>
</dbReference>
<feature type="compositionally biased region" description="Polar residues" evidence="11">
    <location>
        <begin position="748"/>
        <end position="765"/>
    </location>
</feature>
<feature type="domain" description="C2H2-type" evidence="12">
    <location>
        <begin position="1119"/>
        <end position="1147"/>
    </location>
</feature>
<dbReference type="PANTHER" id="PTHR24376:SF235">
    <property type="entry name" value="C2H2-TYPE DOMAIN-CONTAINING PROTEIN"/>
    <property type="match status" value="1"/>
</dbReference>
<evidence type="ECO:0000256" key="1">
    <source>
        <dbReference type="ARBA" id="ARBA00004123"/>
    </source>
</evidence>
<dbReference type="Gene3D" id="3.30.160.60">
    <property type="entry name" value="Classic Zinc Finger"/>
    <property type="match status" value="4"/>
</dbReference>
<reference evidence="13" key="2">
    <citation type="submission" date="2020-05" db="UniProtKB">
        <authorList>
            <consortium name="EnsemblMetazoa"/>
        </authorList>
    </citation>
    <scope>IDENTIFICATION</scope>
    <source>
        <strain evidence="13">MINIMUS1</strain>
    </source>
</reference>
<evidence type="ECO:0000256" key="2">
    <source>
        <dbReference type="ARBA" id="ARBA00022723"/>
    </source>
</evidence>
<dbReference type="FunFam" id="3.30.160.60:FF:000446">
    <property type="entry name" value="Zinc finger protein"/>
    <property type="match status" value="1"/>
</dbReference>
<feature type="compositionally biased region" description="Low complexity" evidence="11">
    <location>
        <begin position="1400"/>
        <end position="1416"/>
    </location>
</feature>
<feature type="region of interest" description="Disordered" evidence="11">
    <location>
        <begin position="359"/>
        <end position="385"/>
    </location>
</feature>
<reference evidence="14" key="1">
    <citation type="submission" date="2013-03" db="EMBL/GenBank/DDBJ databases">
        <title>The Genome Sequence of Anopheles minimus MINIMUS1.</title>
        <authorList>
            <consortium name="The Broad Institute Genomics Platform"/>
            <person name="Neafsey D.E."/>
            <person name="Walton C."/>
            <person name="Walker B."/>
            <person name="Young S.K."/>
            <person name="Zeng Q."/>
            <person name="Gargeya S."/>
            <person name="Fitzgerald M."/>
            <person name="Haas B."/>
            <person name="Abouelleil A."/>
            <person name="Allen A.W."/>
            <person name="Alvarado L."/>
            <person name="Arachchi H.M."/>
            <person name="Berlin A.M."/>
            <person name="Chapman S.B."/>
            <person name="Gainer-Dewar J."/>
            <person name="Goldberg J."/>
            <person name="Griggs A."/>
            <person name="Gujja S."/>
            <person name="Hansen M."/>
            <person name="Howarth C."/>
            <person name="Imamovic A."/>
            <person name="Ireland A."/>
            <person name="Larimer J."/>
            <person name="McCowan C."/>
            <person name="Murphy C."/>
            <person name="Pearson M."/>
            <person name="Poon T.W."/>
            <person name="Priest M."/>
            <person name="Roberts A."/>
            <person name="Saif S."/>
            <person name="Shea T."/>
            <person name="Sisk P."/>
            <person name="Sykes S."/>
            <person name="Wortman J."/>
            <person name="Nusbaum C."/>
            <person name="Birren B."/>
        </authorList>
    </citation>
    <scope>NUCLEOTIDE SEQUENCE [LARGE SCALE GENOMIC DNA]</scope>
    <source>
        <strain evidence="14">MINIMUS1</strain>
    </source>
</reference>
<evidence type="ECO:0000256" key="11">
    <source>
        <dbReference type="SAM" id="MobiDB-lite"/>
    </source>
</evidence>
<dbReference type="Pfam" id="PF00096">
    <property type="entry name" value="zf-C2H2"/>
    <property type="match status" value="6"/>
</dbReference>
<dbReference type="FunFam" id="3.30.160.60:FF:000110">
    <property type="entry name" value="Zinc finger protein-like"/>
    <property type="match status" value="1"/>
</dbReference>
<evidence type="ECO:0000259" key="12">
    <source>
        <dbReference type="PROSITE" id="PS50157"/>
    </source>
</evidence>
<dbReference type="PROSITE" id="PS00028">
    <property type="entry name" value="ZINC_FINGER_C2H2_1"/>
    <property type="match status" value="7"/>
</dbReference>
<feature type="domain" description="C2H2-type" evidence="12">
    <location>
        <begin position="1148"/>
        <end position="1175"/>
    </location>
</feature>
<feature type="region of interest" description="Disordered" evidence="11">
    <location>
        <begin position="647"/>
        <end position="676"/>
    </location>
</feature>
<dbReference type="GO" id="GO:0003677">
    <property type="term" value="F:DNA binding"/>
    <property type="evidence" value="ECO:0007669"/>
    <property type="project" value="UniProtKB-KW"/>
</dbReference>
<keyword evidence="4 10" id="KW-0863">Zinc-finger</keyword>
<dbReference type="GO" id="GO:0005634">
    <property type="term" value="C:nucleus"/>
    <property type="evidence" value="ECO:0007669"/>
    <property type="project" value="UniProtKB-SubCell"/>
</dbReference>
<feature type="compositionally biased region" description="Polar residues" evidence="11">
    <location>
        <begin position="662"/>
        <end position="676"/>
    </location>
</feature>
<feature type="compositionally biased region" description="Basic residues" evidence="11">
    <location>
        <begin position="1417"/>
        <end position="1427"/>
    </location>
</feature>
<feature type="region of interest" description="Disordered" evidence="11">
    <location>
        <begin position="974"/>
        <end position="1008"/>
    </location>
</feature>
<keyword evidence="2" id="KW-0479">Metal-binding</keyword>
<evidence type="ECO:0000256" key="5">
    <source>
        <dbReference type="ARBA" id="ARBA00022833"/>
    </source>
</evidence>
<keyword evidence="9" id="KW-0539">Nucleus</keyword>
<feature type="region of interest" description="Disordered" evidence="11">
    <location>
        <begin position="1041"/>
        <end position="1075"/>
    </location>
</feature>
<keyword evidence="3" id="KW-0677">Repeat</keyword>
<evidence type="ECO:0000256" key="10">
    <source>
        <dbReference type="PROSITE-ProRule" id="PRU00042"/>
    </source>
</evidence>
<feature type="domain" description="C2H2-type" evidence="12">
    <location>
        <begin position="1176"/>
        <end position="1205"/>
    </location>
</feature>
<feature type="compositionally biased region" description="Basic and acidic residues" evidence="11">
    <location>
        <begin position="1338"/>
        <end position="1348"/>
    </location>
</feature>
<keyword evidence="14" id="KW-1185">Reference proteome</keyword>
<dbReference type="PANTHER" id="PTHR24376">
    <property type="entry name" value="ZINC FINGER PROTEIN"/>
    <property type="match status" value="1"/>
</dbReference>
<proteinExistence type="predicted"/>
<feature type="compositionally biased region" description="Polar residues" evidence="11">
    <location>
        <begin position="1372"/>
        <end position="1385"/>
    </location>
</feature>
<dbReference type="STRING" id="112268.A0A182WE37"/>
<feature type="domain" description="C2H2-type" evidence="12">
    <location>
        <begin position="1209"/>
        <end position="1236"/>
    </location>
</feature>
<feature type="compositionally biased region" description="Low complexity" evidence="11">
    <location>
        <begin position="706"/>
        <end position="726"/>
    </location>
</feature>
<feature type="region of interest" description="Disordered" evidence="11">
    <location>
        <begin position="1321"/>
        <end position="1485"/>
    </location>
</feature>
<evidence type="ECO:0000256" key="3">
    <source>
        <dbReference type="ARBA" id="ARBA00022737"/>
    </source>
</evidence>
<dbReference type="FunFam" id="3.30.160.60:FF:000325">
    <property type="entry name" value="ZFP90 zinc finger protein"/>
    <property type="match status" value="1"/>
</dbReference>
<feature type="compositionally biased region" description="Acidic residues" evidence="11">
    <location>
        <begin position="1432"/>
        <end position="1442"/>
    </location>
</feature>
<accession>A0A182WE37</accession>
<feature type="domain" description="C2H2-type" evidence="12">
    <location>
        <begin position="1269"/>
        <end position="1291"/>
    </location>
</feature>
<keyword evidence="8" id="KW-0804">Transcription</keyword>
<comment type="subcellular location">
    <subcellularLocation>
        <location evidence="1">Nucleus</location>
    </subcellularLocation>
</comment>
<dbReference type="Proteomes" id="UP000075920">
    <property type="component" value="Unassembled WGS sequence"/>
</dbReference>
<feature type="region of interest" description="Disordered" evidence="11">
    <location>
        <begin position="1"/>
        <end position="86"/>
    </location>
</feature>
<keyword evidence="6" id="KW-0805">Transcription regulation</keyword>
<feature type="compositionally biased region" description="Acidic residues" evidence="11">
    <location>
        <begin position="1049"/>
        <end position="1060"/>
    </location>
</feature>
<dbReference type="VEuPathDB" id="VectorBase:AMIN008633"/>
<protein>
    <recommendedName>
        <fullName evidence="12">C2H2-type domain-containing protein</fullName>
    </recommendedName>
</protein>
<feature type="compositionally biased region" description="Basic residues" evidence="11">
    <location>
        <begin position="840"/>
        <end position="855"/>
    </location>
</feature>
<dbReference type="PROSITE" id="PS50157">
    <property type="entry name" value="ZINC_FINGER_C2H2_2"/>
    <property type="match status" value="6"/>
</dbReference>
<dbReference type="InterPro" id="IPR036236">
    <property type="entry name" value="Znf_C2H2_sf"/>
</dbReference>
<keyword evidence="5" id="KW-0862">Zinc</keyword>
<dbReference type="InterPro" id="IPR013087">
    <property type="entry name" value="Znf_C2H2_type"/>
</dbReference>
<evidence type="ECO:0000256" key="8">
    <source>
        <dbReference type="ARBA" id="ARBA00023163"/>
    </source>
</evidence>
<dbReference type="GO" id="GO:0008270">
    <property type="term" value="F:zinc ion binding"/>
    <property type="evidence" value="ECO:0007669"/>
    <property type="project" value="UniProtKB-KW"/>
</dbReference>
<dbReference type="SUPFAM" id="SSF57667">
    <property type="entry name" value="beta-beta-alpha zinc fingers"/>
    <property type="match status" value="3"/>
</dbReference>
<organism evidence="13 14">
    <name type="scientific">Anopheles minimus</name>
    <dbReference type="NCBI Taxonomy" id="112268"/>
    <lineage>
        <taxon>Eukaryota</taxon>
        <taxon>Metazoa</taxon>
        <taxon>Ecdysozoa</taxon>
        <taxon>Arthropoda</taxon>
        <taxon>Hexapoda</taxon>
        <taxon>Insecta</taxon>
        <taxon>Pterygota</taxon>
        <taxon>Neoptera</taxon>
        <taxon>Endopterygota</taxon>
        <taxon>Diptera</taxon>
        <taxon>Nematocera</taxon>
        <taxon>Culicoidea</taxon>
        <taxon>Culicidae</taxon>
        <taxon>Anophelinae</taxon>
        <taxon>Anopheles</taxon>
    </lineage>
</organism>
<name>A0A182WE37_9DIPT</name>
<dbReference type="SMART" id="SM00355">
    <property type="entry name" value="ZnF_C2H2"/>
    <property type="match status" value="8"/>
</dbReference>